<dbReference type="GO" id="GO:0006641">
    <property type="term" value="P:triglyceride metabolic process"/>
    <property type="evidence" value="ECO:0007669"/>
    <property type="project" value="TreeGrafter"/>
</dbReference>
<keyword evidence="7" id="KW-0319">Glycerol metabolism</keyword>
<dbReference type="Pfam" id="PF02782">
    <property type="entry name" value="FGGY_C"/>
    <property type="match status" value="1"/>
</dbReference>
<dbReference type="CDD" id="cd07792">
    <property type="entry name" value="ASKHA_NBD_FGGY_GK1-3-like"/>
    <property type="match status" value="1"/>
</dbReference>
<dbReference type="InterPro" id="IPR018483">
    <property type="entry name" value="Carb_kinase_FGGY_CS"/>
</dbReference>
<evidence type="ECO:0000256" key="5">
    <source>
        <dbReference type="ARBA" id="ARBA00022741"/>
    </source>
</evidence>
<keyword evidence="4 10" id="KW-0808">Transferase</keyword>
<evidence type="ECO:0000256" key="10">
    <source>
        <dbReference type="RuleBase" id="RU003733"/>
    </source>
</evidence>
<evidence type="ECO:0000313" key="13">
    <source>
        <dbReference type="EMBL" id="CAE0486692.1"/>
    </source>
</evidence>
<dbReference type="EMBL" id="HBIP01003774">
    <property type="protein sequence ID" value="CAE0486692.1"/>
    <property type="molecule type" value="Transcribed_RNA"/>
</dbReference>
<evidence type="ECO:0000259" key="12">
    <source>
        <dbReference type="Pfam" id="PF02782"/>
    </source>
</evidence>
<evidence type="ECO:0000256" key="4">
    <source>
        <dbReference type="ARBA" id="ARBA00022679"/>
    </source>
</evidence>
<protein>
    <recommendedName>
        <fullName evidence="3">glycerol kinase</fullName>
        <ecNumber evidence="3">2.7.1.30</ecNumber>
    </recommendedName>
    <alternativeName>
        <fullName evidence="9">ATP:glycerol 3-phosphotransferase</fullName>
    </alternativeName>
</protein>
<dbReference type="PIRSF" id="PIRSF000538">
    <property type="entry name" value="GlpK"/>
    <property type="match status" value="1"/>
</dbReference>
<feature type="domain" description="Carbohydrate kinase FGGY N-terminal" evidence="11">
    <location>
        <begin position="5"/>
        <end position="257"/>
    </location>
</feature>
<dbReference type="EC" id="2.7.1.30" evidence="3"/>
<evidence type="ECO:0000259" key="11">
    <source>
        <dbReference type="Pfam" id="PF00370"/>
    </source>
</evidence>
<gene>
    <name evidence="13" type="ORF">DTER00134_LOCUS1731</name>
</gene>
<keyword evidence="5" id="KW-0547">Nucleotide-binding</keyword>
<feature type="domain" description="Carbohydrate kinase FGGY C-terminal" evidence="12">
    <location>
        <begin position="266"/>
        <end position="456"/>
    </location>
</feature>
<dbReference type="Gene3D" id="3.30.420.40">
    <property type="match status" value="2"/>
</dbReference>
<evidence type="ECO:0000256" key="8">
    <source>
        <dbReference type="ARBA" id="ARBA00022840"/>
    </source>
</evidence>
<dbReference type="GO" id="GO:0005739">
    <property type="term" value="C:mitochondrion"/>
    <property type="evidence" value="ECO:0007669"/>
    <property type="project" value="TreeGrafter"/>
</dbReference>
<dbReference type="InterPro" id="IPR043129">
    <property type="entry name" value="ATPase_NBD"/>
</dbReference>
<dbReference type="InterPro" id="IPR018484">
    <property type="entry name" value="FGGY_N"/>
</dbReference>
<keyword evidence="8" id="KW-0067">ATP-binding</keyword>
<dbReference type="UniPathway" id="UPA00618">
    <property type="reaction ID" value="UER00672"/>
</dbReference>
<dbReference type="GO" id="GO:0004370">
    <property type="term" value="F:glycerol kinase activity"/>
    <property type="evidence" value="ECO:0007669"/>
    <property type="project" value="UniProtKB-EC"/>
</dbReference>
<dbReference type="FunFam" id="3.30.420.40:FF:000086">
    <property type="entry name" value="Glycerol kinase"/>
    <property type="match status" value="1"/>
</dbReference>
<comment type="similarity">
    <text evidence="2 10">Belongs to the FGGY kinase family.</text>
</comment>
<name>A0A7S3QLU8_DUNTE</name>
<comment type="pathway">
    <text evidence="1">Polyol metabolism; glycerol degradation via glycerol kinase pathway; sn-glycerol 3-phosphate from glycerol: step 1/1.</text>
</comment>
<dbReference type="InterPro" id="IPR018485">
    <property type="entry name" value="FGGY_C"/>
</dbReference>
<evidence type="ECO:0000256" key="2">
    <source>
        <dbReference type="ARBA" id="ARBA00009156"/>
    </source>
</evidence>
<organism evidence="13">
    <name type="scientific">Dunaliella tertiolecta</name>
    <name type="common">Green alga</name>
    <dbReference type="NCBI Taxonomy" id="3047"/>
    <lineage>
        <taxon>Eukaryota</taxon>
        <taxon>Viridiplantae</taxon>
        <taxon>Chlorophyta</taxon>
        <taxon>core chlorophytes</taxon>
        <taxon>Chlorophyceae</taxon>
        <taxon>CS clade</taxon>
        <taxon>Chlamydomonadales</taxon>
        <taxon>Dunaliellaceae</taxon>
        <taxon>Dunaliella</taxon>
    </lineage>
</organism>
<evidence type="ECO:0000256" key="7">
    <source>
        <dbReference type="ARBA" id="ARBA00022798"/>
    </source>
</evidence>
<dbReference type="PROSITE" id="PS00933">
    <property type="entry name" value="FGGY_KINASES_1"/>
    <property type="match status" value="1"/>
</dbReference>
<evidence type="ECO:0000256" key="9">
    <source>
        <dbReference type="ARBA" id="ARBA00043149"/>
    </source>
</evidence>
<keyword evidence="6 10" id="KW-0418">Kinase</keyword>
<dbReference type="SUPFAM" id="SSF53067">
    <property type="entry name" value="Actin-like ATPase domain"/>
    <property type="match status" value="2"/>
</dbReference>
<dbReference type="InterPro" id="IPR042018">
    <property type="entry name" value="GK1-3_metazoan-type"/>
</dbReference>
<dbReference type="GO" id="GO:0019563">
    <property type="term" value="P:glycerol catabolic process"/>
    <property type="evidence" value="ECO:0007669"/>
    <property type="project" value="UniProtKB-UniPathway"/>
</dbReference>
<dbReference type="NCBIfam" id="TIGR01311">
    <property type="entry name" value="glycerol_kin"/>
    <property type="match status" value="1"/>
</dbReference>
<dbReference type="GO" id="GO:0046167">
    <property type="term" value="P:glycerol-3-phosphate biosynthetic process"/>
    <property type="evidence" value="ECO:0007669"/>
    <property type="project" value="TreeGrafter"/>
</dbReference>
<proteinExistence type="inferred from homology"/>
<evidence type="ECO:0000256" key="1">
    <source>
        <dbReference type="ARBA" id="ARBA00005190"/>
    </source>
</evidence>
<dbReference type="NCBIfam" id="NF000756">
    <property type="entry name" value="PRK00047.1"/>
    <property type="match status" value="1"/>
</dbReference>
<evidence type="ECO:0000256" key="6">
    <source>
        <dbReference type="ARBA" id="ARBA00022777"/>
    </source>
</evidence>
<accession>A0A7S3QLU8</accession>
<dbReference type="PANTHER" id="PTHR10196:SF69">
    <property type="entry name" value="GLYCEROL KINASE"/>
    <property type="match status" value="1"/>
</dbReference>
<evidence type="ECO:0000256" key="3">
    <source>
        <dbReference type="ARBA" id="ARBA00012099"/>
    </source>
</evidence>
<dbReference type="AlphaFoldDB" id="A0A7S3QLU8"/>
<sequence length="509" mass="55828">MTDVVAALDQGTQSTRCFLFDLAFQPVSSHNVQLQQIYPQPGWVEHDPQVIWMTAKECLSNALKEAEARIGPVNIRGLGLATQRETTVVWSKVTGQPLHNAIVWLDSRTSEICSRMEEELGDKDFFRPVTGLPINNYFSAFKFKWLYENCEAVRDAVDQDQAYFGTIESWLIYQLTGGLNGGIHVTDVSNAARTQLMDMNTCQWHEPFLHLFNMPTSALPRIVSNSEIYGYVANMYGPLKGIPISGCLGDQQAALLGHRCQAGMAKNTYGTGCFMLLNTGTQRLRSRHGLLTTVAYKLGPETPVMYALEGAVAVAGLGISWLAKNLGILESNTQAEEVASTVPDTGGVYFVPAFSGLLAPHWDDSARGVILGLTGFSTKAHVTRALLEAICFQTREVLDAMRQDAEIEGMPLLRVDGGATKSDLLMQIQADLLQLMVVRPMFQETTALGAALAAGLGADVWTRELVFASASYNNIDFKPSITDTEADKRYARWSKAVARSLELADLSLD</sequence>
<dbReference type="PANTHER" id="PTHR10196">
    <property type="entry name" value="SUGAR KINASE"/>
    <property type="match status" value="1"/>
</dbReference>
<dbReference type="InterPro" id="IPR005999">
    <property type="entry name" value="Glycerol_kin"/>
</dbReference>
<dbReference type="GO" id="GO:0005524">
    <property type="term" value="F:ATP binding"/>
    <property type="evidence" value="ECO:0007669"/>
    <property type="project" value="UniProtKB-KW"/>
</dbReference>
<dbReference type="PROSITE" id="PS00445">
    <property type="entry name" value="FGGY_KINASES_2"/>
    <property type="match status" value="1"/>
</dbReference>
<reference evidence="13" key="1">
    <citation type="submission" date="2021-01" db="EMBL/GenBank/DDBJ databases">
        <authorList>
            <person name="Corre E."/>
            <person name="Pelletier E."/>
            <person name="Niang G."/>
            <person name="Scheremetjew M."/>
            <person name="Finn R."/>
            <person name="Kale V."/>
            <person name="Holt S."/>
            <person name="Cochrane G."/>
            <person name="Meng A."/>
            <person name="Brown T."/>
            <person name="Cohen L."/>
        </authorList>
    </citation>
    <scope>NUCLEOTIDE SEQUENCE</scope>
    <source>
        <strain evidence="13">CCMP1320</strain>
    </source>
</reference>
<dbReference type="FunFam" id="3.30.420.40:FF:000108">
    <property type="entry name" value="Glycerol kinase, glycosomal"/>
    <property type="match status" value="1"/>
</dbReference>
<dbReference type="InterPro" id="IPR000577">
    <property type="entry name" value="Carb_kinase_FGGY"/>
</dbReference>
<dbReference type="Pfam" id="PF00370">
    <property type="entry name" value="FGGY_N"/>
    <property type="match status" value="1"/>
</dbReference>